<proteinExistence type="predicted"/>
<dbReference type="RefSeq" id="WP_007574320.1">
    <property type="nucleotide sequence ID" value="NZ_AGUD01000163.1"/>
</dbReference>
<protein>
    <recommendedName>
        <fullName evidence="3">Type I-U CRISPR-associated protein Cas5/Cas6</fullName>
    </recommendedName>
</protein>
<keyword evidence="2" id="KW-1185">Reference proteome</keyword>
<sequence length="574" mass="62420">MLRIEVRFPLGVYHALSNARFGEPEWPPSPVRLIGALLAAAHEAPGADTDAARALLERLCAAPPPVIVAPQLTAVGETRAGDERAGTEVVVALRGASRWAPRNHSDSEVKTNGLSPRNLARERTEVHKGGVAIGDRPVEICWPDLDLHHDDHRLLDALLAELTFLGTSRSPVIARADDEDADAEARDRWEPGVGRGDAAVRVPNPGLLRAFDQRHEARRSTGKKPIAAGEHVPSVAMGNVIPYVLRSHRLAVEEGEPLDPRQWGEMLVLELDPGPETAPERSAERARLAAGKPPQHSQLRPKAAAGFLLARAFREALLGAYAAIGTGGEAPPVLRGHGDEAHAAIVPLPFVGTIVKRSERKENGQKIEQEHRIPADGIVRGIAVLLPHEDRVPDVAAQAEQVKQGLLRFVAGERRWVDVPNAGRVFLRLPNPNRPLLQTLRDARYRRASRVWETVLPVVHAHRRTSTGPRGLFRQVAADCRHVGLPEPLAVEVLEHAPLGGAPDRLWPDRLVPPDWRGPLNGPRSHLRITFERPIVGPVILGRARHFGVGLCLPNLRESEPAADAIAVTGELPA</sequence>
<dbReference type="InterPro" id="IPR019089">
    <property type="entry name" value="Cas_GSU0054"/>
</dbReference>
<dbReference type="AlphaFoldDB" id="H0E5E1"/>
<gene>
    <name evidence="1" type="ORF">PAI11_20320</name>
</gene>
<evidence type="ECO:0000313" key="2">
    <source>
        <dbReference type="Proteomes" id="UP000005143"/>
    </source>
</evidence>
<name>H0E5E1_9ACTN</name>
<evidence type="ECO:0000313" key="1">
    <source>
        <dbReference type="EMBL" id="EHN11098.1"/>
    </source>
</evidence>
<organism evidence="1 2">
    <name type="scientific">Patulibacter medicamentivorans</name>
    <dbReference type="NCBI Taxonomy" id="1097667"/>
    <lineage>
        <taxon>Bacteria</taxon>
        <taxon>Bacillati</taxon>
        <taxon>Actinomycetota</taxon>
        <taxon>Thermoleophilia</taxon>
        <taxon>Solirubrobacterales</taxon>
        <taxon>Patulibacteraceae</taxon>
        <taxon>Patulibacter</taxon>
    </lineage>
</organism>
<dbReference type="Proteomes" id="UP000005143">
    <property type="component" value="Unassembled WGS sequence"/>
</dbReference>
<comment type="caution">
    <text evidence="1">The sequence shown here is derived from an EMBL/GenBank/DDBJ whole genome shotgun (WGS) entry which is preliminary data.</text>
</comment>
<dbReference type="EMBL" id="AGUD01000163">
    <property type="protein sequence ID" value="EHN11098.1"/>
    <property type="molecule type" value="Genomic_DNA"/>
</dbReference>
<dbReference type="NCBIfam" id="TIGR02165">
    <property type="entry name" value="cas5_6_GSU0054"/>
    <property type="match status" value="2"/>
</dbReference>
<reference evidence="1 2" key="1">
    <citation type="journal article" date="2013" name="Biodegradation">
        <title>Quantitative proteomic analysis of ibuprofen-degrading Patulibacter sp. strain I11.</title>
        <authorList>
            <person name="Almeida B."/>
            <person name="Kjeldal H."/>
            <person name="Lolas I."/>
            <person name="Knudsen A.D."/>
            <person name="Carvalho G."/>
            <person name="Nielsen K.L."/>
            <person name="Barreto Crespo M.T."/>
            <person name="Stensballe A."/>
            <person name="Nielsen J.L."/>
        </authorList>
    </citation>
    <scope>NUCLEOTIDE SEQUENCE [LARGE SCALE GENOMIC DNA]</scope>
    <source>
        <strain evidence="1 2">I11</strain>
    </source>
</reference>
<accession>H0E5E1</accession>
<evidence type="ECO:0008006" key="3">
    <source>
        <dbReference type="Google" id="ProtNLM"/>
    </source>
</evidence>